<dbReference type="SUPFAM" id="SSF46894">
    <property type="entry name" value="C-terminal effector domain of the bipartite response regulators"/>
    <property type="match status" value="1"/>
</dbReference>
<dbReference type="InterPro" id="IPR039420">
    <property type="entry name" value="WalR-like"/>
</dbReference>
<evidence type="ECO:0000259" key="4">
    <source>
        <dbReference type="PROSITE" id="PS50043"/>
    </source>
</evidence>
<dbReference type="PROSITE" id="PS50043">
    <property type="entry name" value="HTH_LUXR_2"/>
    <property type="match status" value="1"/>
</dbReference>
<dbReference type="PROSITE" id="PS50110">
    <property type="entry name" value="RESPONSE_REGULATORY"/>
    <property type="match status" value="1"/>
</dbReference>
<dbReference type="InterPro" id="IPR011006">
    <property type="entry name" value="CheY-like_superfamily"/>
</dbReference>
<evidence type="ECO:0000256" key="2">
    <source>
        <dbReference type="ARBA" id="ARBA00023125"/>
    </source>
</evidence>
<sequence length="212" mass="22651">MKSLDVVIIDDHEVVRSGITSLLSGPEVTVVGSAASGQEGLELMSSKLPDAVLLDIRMPDNDGLSTLQTLRASHPDLPIVMVSTYDNPTYVARSVALGANDYVLKGDSRSVFLDAIKRAASGEEPSTDSLLRKIGEAMSRSGKEAPPMDVPLTAREVQVLRHVALGLSNKEIGRSLNISVETVKEHVQNILRKLNAADRTDAAVRAVKMGLA</sequence>
<feature type="domain" description="Response regulatory" evidence="5">
    <location>
        <begin position="5"/>
        <end position="120"/>
    </location>
</feature>
<evidence type="ECO:0000256" key="1">
    <source>
        <dbReference type="ARBA" id="ARBA00022553"/>
    </source>
</evidence>
<evidence type="ECO:0000313" key="7">
    <source>
        <dbReference type="Proteomes" id="UP000319557"/>
    </source>
</evidence>
<dbReference type="InterPro" id="IPR058245">
    <property type="entry name" value="NreC/VraR/RcsB-like_REC"/>
</dbReference>
<accession>A0A517LWG7</accession>
<dbReference type="PANTHER" id="PTHR43214">
    <property type="entry name" value="TWO-COMPONENT RESPONSE REGULATOR"/>
    <property type="match status" value="1"/>
</dbReference>
<feature type="domain" description="HTH luxR-type" evidence="4">
    <location>
        <begin position="145"/>
        <end position="210"/>
    </location>
</feature>
<protein>
    <submittedName>
        <fullName evidence="6">Transcriptional regulatory protein LiaR</fullName>
    </submittedName>
</protein>
<dbReference type="RefSeq" id="WP_145343051.1">
    <property type="nucleotide sequence ID" value="NZ_CP036261.1"/>
</dbReference>
<evidence type="ECO:0000313" key="6">
    <source>
        <dbReference type="EMBL" id="QDS86972.1"/>
    </source>
</evidence>
<keyword evidence="1 3" id="KW-0597">Phosphoprotein</keyword>
<organism evidence="6 7">
    <name type="scientific">Rosistilla ulvae</name>
    <dbReference type="NCBI Taxonomy" id="1930277"/>
    <lineage>
        <taxon>Bacteria</taxon>
        <taxon>Pseudomonadati</taxon>
        <taxon>Planctomycetota</taxon>
        <taxon>Planctomycetia</taxon>
        <taxon>Pirellulales</taxon>
        <taxon>Pirellulaceae</taxon>
        <taxon>Rosistilla</taxon>
    </lineage>
</organism>
<dbReference type="AlphaFoldDB" id="A0A517LWG7"/>
<dbReference type="Gene3D" id="3.40.50.2300">
    <property type="match status" value="1"/>
</dbReference>
<dbReference type="GO" id="GO:0003677">
    <property type="term" value="F:DNA binding"/>
    <property type="evidence" value="ECO:0007669"/>
    <property type="project" value="UniProtKB-KW"/>
</dbReference>
<dbReference type="PROSITE" id="PS00622">
    <property type="entry name" value="HTH_LUXR_1"/>
    <property type="match status" value="1"/>
</dbReference>
<dbReference type="SUPFAM" id="SSF52172">
    <property type="entry name" value="CheY-like"/>
    <property type="match status" value="1"/>
</dbReference>
<dbReference type="CDD" id="cd06170">
    <property type="entry name" value="LuxR_C_like"/>
    <property type="match status" value="1"/>
</dbReference>
<dbReference type="EMBL" id="CP036261">
    <property type="protein sequence ID" value="QDS86972.1"/>
    <property type="molecule type" value="Genomic_DNA"/>
</dbReference>
<dbReference type="OrthoDB" id="259454at2"/>
<dbReference type="GO" id="GO:0000160">
    <property type="term" value="P:phosphorelay signal transduction system"/>
    <property type="evidence" value="ECO:0007669"/>
    <property type="project" value="InterPro"/>
</dbReference>
<dbReference type="SMART" id="SM00448">
    <property type="entry name" value="REC"/>
    <property type="match status" value="1"/>
</dbReference>
<name>A0A517LWG7_9BACT</name>
<feature type="modified residue" description="4-aspartylphosphate" evidence="3">
    <location>
        <position position="55"/>
    </location>
</feature>
<dbReference type="Proteomes" id="UP000319557">
    <property type="component" value="Chromosome"/>
</dbReference>
<dbReference type="CDD" id="cd17535">
    <property type="entry name" value="REC_NarL-like"/>
    <property type="match status" value="1"/>
</dbReference>
<dbReference type="Pfam" id="PF00072">
    <property type="entry name" value="Response_reg"/>
    <property type="match status" value="1"/>
</dbReference>
<proteinExistence type="predicted"/>
<evidence type="ECO:0000256" key="3">
    <source>
        <dbReference type="PROSITE-ProRule" id="PRU00169"/>
    </source>
</evidence>
<keyword evidence="7" id="KW-1185">Reference proteome</keyword>
<keyword evidence="2" id="KW-0238">DNA-binding</keyword>
<reference evidence="6 7" key="1">
    <citation type="submission" date="2019-02" db="EMBL/GenBank/DDBJ databases">
        <title>Deep-cultivation of Planctomycetes and their phenomic and genomic characterization uncovers novel biology.</title>
        <authorList>
            <person name="Wiegand S."/>
            <person name="Jogler M."/>
            <person name="Boedeker C."/>
            <person name="Pinto D."/>
            <person name="Vollmers J."/>
            <person name="Rivas-Marin E."/>
            <person name="Kohn T."/>
            <person name="Peeters S.H."/>
            <person name="Heuer A."/>
            <person name="Rast P."/>
            <person name="Oberbeckmann S."/>
            <person name="Bunk B."/>
            <person name="Jeske O."/>
            <person name="Meyerdierks A."/>
            <person name="Storesund J.E."/>
            <person name="Kallscheuer N."/>
            <person name="Luecker S."/>
            <person name="Lage O.M."/>
            <person name="Pohl T."/>
            <person name="Merkel B.J."/>
            <person name="Hornburger P."/>
            <person name="Mueller R.-W."/>
            <person name="Bruemmer F."/>
            <person name="Labrenz M."/>
            <person name="Spormann A.M."/>
            <person name="Op den Camp H."/>
            <person name="Overmann J."/>
            <person name="Amann R."/>
            <person name="Jetten M.S.M."/>
            <person name="Mascher T."/>
            <person name="Medema M.H."/>
            <person name="Devos D.P."/>
            <person name="Kaster A.-K."/>
            <person name="Ovreas L."/>
            <person name="Rohde M."/>
            <person name="Galperin M.Y."/>
            <person name="Jogler C."/>
        </authorList>
    </citation>
    <scope>NUCLEOTIDE SEQUENCE [LARGE SCALE GENOMIC DNA]</scope>
    <source>
        <strain evidence="6 7">EC9</strain>
    </source>
</reference>
<dbReference type="InterPro" id="IPR001789">
    <property type="entry name" value="Sig_transdc_resp-reg_receiver"/>
</dbReference>
<dbReference type="PRINTS" id="PR00038">
    <property type="entry name" value="HTHLUXR"/>
</dbReference>
<dbReference type="KEGG" id="ruv:EC9_11470"/>
<dbReference type="InterPro" id="IPR000792">
    <property type="entry name" value="Tscrpt_reg_LuxR_C"/>
</dbReference>
<gene>
    <name evidence="6" type="primary">liaR</name>
    <name evidence="6" type="ORF">EC9_11470</name>
</gene>
<dbReference type="GO" id="GO:0006355">
    <property type="term" value="P:regulation of DNA-templated transcription"/>
    <property type="evidence" value="ECO:0007669"/>
    <property type="project" value="InterPro"/>
</dbReference>
<dbReference type="InterPro" id="IPR016032">
    <property type="entry name" value="Sig_transdc_resp-reg_C-effctor"/>
</dbReference>
<dbReference type="SMART" id="SM00421">
    <property type="entry name" value="HTH_LUXR"/>
    <property type="match status" value="1"/>
</dbReference>
<dbReference type="Pfam" id="PF00196">
    <property type="entry name" value="GerE"/>
    <property type="match status" value="1"/>
</dbReference>
<evidence type="ECO:0000259" key="5">
    <source>
        <dbReference type="PROSITE" id="PS50110"/>
    </source>
</evidence>